<protein>
    <submittedName>
        <fullName evidence="1">Uncharacterized protein</fullName>
    </submittedName>
</protein>
<evidence type="ECO:0000313" key="1">
    <source>
        <dbReference type="EMBL" id="CVK86230.1"/>
    </source>
</evidence>
<dbReference type="InterPro" id="IPR014710">
    <property type="entry name" value="RmlC-like_jellyroll"/>
</dbReference>
<accession>A0A1L7SKQ1</accession>
<keyword evidence="2" id="KW-1185">Reference proteome</keyword>
<dbReference type="AlphaFoldDB" id="A0A1L7SKQ1"/>
<sequence length="123" mass="13278">MASTEYSASGYTSVAPLFTEVFSINTPAGFAHMFRALGKPYTGLIWSDAGLEIATEKLNSGVANAITEFDIGPMQSTSSLSRSLRAVQRINCPAFGSRTLSVLFDGIRFPDVDYCFYVSDGNL</sequence>
<proteinExistence type="predicted"/>
<dbReference type="GeneID" id="65085689"/>
<gene>
    <name evidence="1" type="ORF">FMAN_06425</name>
</gene>
<organism evidence="1 2">
    <name type="scientific">Fusarium mangiferae</name>
    <name type="common">Mango malformation disease fungus</name>
    <dbReference type="NCBI Taxonomy" id="192010"/>
    <lineage>
        <taxon>Eukaryota</taxon>
        <taxon>Fungi</taxon>
        <taxon>Dikarya</taxon>
        <taxon>Ascomycota</taxon>
        <taxon>Pezizomycotina</taxon>
        <taxon>Sordariomycetes</taxon>
        <taxon>Hypocreomycetidae</taxon>
        <taxon>Hypocreales</taxon>
        <taxon>Nectriaceae</taxon>
        <taxon>Fusarium</taxon>
        <taxon>Fusarium fujikuroi species complex</taxon>
    </lineage>
</organism>
<dbReference type="RefSeq" id="XP_041677822.1">
    <property type="nucleotide sequence ID" value="XM_041826794.1"/>
</dbReference>
<dbReference type="Gene3D" id="2.60.120.10">
    <property type="entry name" value="Jelly Rolls"/>
    <property type="match status" value="1"/>
</dbReference>
<reference evidence="2" key="1">
    <citation type="journal article" date="2016" name="Genome Biol. Evol.">
        <title>Comparative 'omics' of the Fusarium fujikuroi species complex highlights differences in genetic potential and metabolite synthesis.</title>
        <authorList>
            <person name="Niehaus E.-M."/>
            <person name="Muensterkoetter M."/>
            <person name="Proctor R.H."/>
            <person name="Brown D.W."/>
            <person name="Sharon A."/>
            <person name="Idan Y."/>
            <person name="Oren-Young L."/>
            <person name="Sieber C.M."/>
            <person name="Novak O."/>
            <person name="Pencik A."/>
            <person name="Tarkowska D."/>
            <person name="Hromadova K."/>
            <person name="Freeman S."/>
            <person name="Maymon M."/>
            <person name="Elazar M."/>
            <person name="Youssef S.A."/>
            <person name="El-Shabrawy E.S.M."/>
            <person name="Shalaby A.B.A."/>
            <person name="Houterman P."/>
            <person name="Brock N.L."/>
            <person name="Burkhardt I."/>
            <person name="Tsavkelova E.A."/>
            <person name="Dickschat J.S."/>
            <person name="Galuszka P."/>
            <person name="Gueldener U."/>
            <person name="Tudzynski B."/>
        </authorList>
    </citation>
    <scope>NUCLEOTIDE SEQUENCE [LARGE SCALE GENOMIC DNA]</scope>
    <source>
        <strain evidence="2">MRC7560</strain>
    </source>
</reference>
<comment type="caution">
    <text evidence="1">The sequence shown here is derived from an EMBL/GenBank/DDBJ whole genome shotgun (WGS) entry which is preliminary data.</text>
</comment>
<dbReference type="EMBL" id="FCQH01000002">
    <property type="protein sequence ID" value="CVK86230.1"/>
    <property type="molecule type" value="Genomic_DNA"/>
</dbReference>
<dbReference type="Proteomes" id="UP000184255">
    <property type="component" value="Unassembled WGS sequence"/>
</dbReference>
<dbReference type="VEuPathDB" id="FungiDB:FMAN_06425"/>
<evidence type="ECO:0000313" key="2">
    <source>
        <dbReference type="Proteomes" id="UP000184255"/>
    </source>
</evidence>
<name>A0A1L7SKQ1_FUSMA</name>